<reference evidence="1 2" key="1">
    <citation type="submission" date="2024-09" db="EMBL/GenBank/DDBJ databases">
        <title>Rethinking Asexuality: The Enigmatic Case of Functional Sexual Genes in Lepraria (Stereocaulaceae).</title>
        <authorList>
            <person name="Doellman M."/>
            <person name="Sun Y."/>
            <person name="Barcenas-Pena A."/>
            <person name="Lumbsch H.T."/>
            <person name="Grewe F."/>
        </authorList>
    </citation>
    <scope>NUCLEOTIDE SEQUENCE [LARGE SCALE GENOMIC DNA]</scope>
    <source>
        <strain evidence="1 2">Mercado 3170</strain>
    </source>
</reference>
<proteinExistence type="predicted"/>
<comment type="caution">
    <text evidence="1">The sequence shown here is derived from an EMBL/GenBank/DDBJ whole genome shotgun (WGS) entry which is preliminary data.</text>
</comment>
<evidence type="ECO:0000313" key="2">
    <source>
        <dbReference type="Proteomes" id="UP001590950"/>
    </source>
</evidence>
<dbReference type="Proteomes" id="UP001590950">
    <property type="component" value="Unassembled WGS sequence"/>
</dbReference>
<name>A0ABR3ZTE8_9LECA</name>
<dbReference type="EMBL" id="JBEFKJ010000134">
    <property type="protein sequence ID" value="KAL2036388.1"/>
    <property type="molecule type" value="Genomic_DNA"/>
</dbReference>
<organism evidence="1 2">
    <name type="scientific">Stereocaulon virgatum</name>
    <dbReference type="NCBI Taxonomy" id="373712"/>
    <lineage>
        <taxon>Eukaryota</taxon>
        <taxon>Fungi</taxon>
        <taxon>Dikarya</taxon>
        <taxon>Ascomycota</taxon>
        <taxon>Pezizomycotina</taxon>
        <taxon>Lecanoromycetes</taxon>
        <taxon>OSLEUM clade</taxon>
        <taxon>Lecanoromycetidae</taxon>
        <taxon>Lecanorales</taxon>
        <taxon>Lecanorineae</taxon>
        <taxon>Stereocaulaceae</taxon>
        <taxon>Stereocaulon</taxon>
    </lineage>
</organism>
<sequence length="63" mass="6775">MSMSKSDDTSAFTAIELRAAGSDEGERTKPFESQDNVALARTGKKPVLKNTGNWFGKTEVLPG</sequence>
<accession>A0ABR3ZTE8</accession>
<protein>
    <submittedName>
        <fullName evidence="1">Uncharacterized protein</fullName>
    </submittedName>
</protein>
<gene>
    <name evidence="1" type="ORF">N7G274_010895</name>
</gene>
<keyword evidence="2" id="KW-1185">Reference proteome</keyword>
<evidence type="ECO:0000313" key="1">
    <source>
        <dbReference type="EMBL" id="KAL2036388.1"/>
    </source>
</evidence>